<dbReference type="InterPro" id="IPR009875">
    <property type="entry name" value="PilZ_domain"/>
</dbReference>
<evidence type="ECO:0000259" key="2">
    <source>
        <dbReference type="Pfam" id="PF12945"/>
    </source>
</evidence>
<dbReference type="Pfam" id="PF12945">
    <property type="entry name" value="PilZNR"/>
    <property type="match status" value="1"/>
</dbReference>
<feature type="domain" description="PilZ" evidence="1">
    <location>
        <begin position="101"/>
        <end position="207"/>
    </location>
</feature>
<dbReference type="Pfam" id="PF07238">
    <property type="entry name" value="PilZ"/>
    <property type="match status" value="1"/>
</dbReference>
<dbReference type="RefSeq" id="WP_120166363.1">
    <property type="nucleotide sequence ID" value="NZ_MCIB01000001.1"/>
</dbReference>
<dbReference type="OrthoDB" id="9783080at2"/>
<dbReference type="GO" id="GO:0035438">
    <property type="term" value="F:cyclic-di-GMP binding"/>
    <property type="evidence" value="ECO:0007669"/>
    <property type="project" value="InterPro"/>
</dbReference>
<dbReference type="AlphaFoldDB" id="A0A419TAG0"/>
<gene>
    <name evidence="3" type="ORF">BET03_01070</name>
</gene>
<dbReference type="SUPFAM" id="SSF141371">
    <property type="entry name" value="PilZ domain-like"/>
    <property type="match status" value="1"/>
</dbReference>
<evidence type="ECO:0000313" key="3">
    <source>
        <dbReference type="EMBL" id="RKD34455.1"/>
    </source>
</evidence>
<sequence>MASKFSLPKVGDKVDIKVLDPSYKEKYVSQILNVLDEYTYEISGPIHKRNIVPLSLGLQIKVMYCKEQKGRFMFKAKIIEREKKPIYKIKIERLNKIKRLQERNFYRLPIMIKVIKQFQNMKNKEIEKEECITEDISGGGLRILCNKKHNLDDIVLCKFTMNGIELSLKCQVVRTEDCDNKNYKYSLGMKFIDITDYQREKIIKFIFDEQRKLRQKGLI</sequence>
<evidence type="ECO:0000259" key="1">
    <source>
        <dbReference type="Pfam" id="PF07238"/>
    </source>
</evidence>
<dbReference type="Proteomes" id="UP000284177">
    <property type="component" value="Unassembled WGS sequence"/>
</dbReference>
<accession>A0A419TAG0</accession>
<organism evidence="3 4">
    <name type="scientific">Thermohalobacter berrensis</name>
    <dbReference type="NCBI Taxonomy" id="99594"/>
    <lineage>
        <taxon>Bacteria</taxon>
        <taxon>Bacillati</taxon>
        <taxon>Bacillota</taxon>
        <taxon>Tissierellia</taxon>
        <taxon>Tissierellales</taxon>
        <taxon>Thermohalobacteraceae</taxon>
        <taxon>Thermohalobacter</taxon>
    </lineage>
</organism>
<evidence type="ECO:0008006" key="5">
    <source>
        <dbReference type="Google" id="ProtNLM"/>
    </source>
</evidence>
<comment type="caution">
    <text evidence="3">The sequence shown here is derived from an EMBL/GenBank/DDBJ whole genome shotgun (WGS) entry which is preliminary data.</text>
</comment>
<dbReference type="InterPro" id="IPR009926">
    <property type="entry name" value="T3SS_YcgR_PilZN"/>
</dbReference>
<name>A0A419TAG0_9FIRM</name>
<evidence type="ECO:0000313" key="4">
    <source>
        <dbReference type="Proteomes" id="UP000284177"/>
    </source>
</evidence>
<keyword evidence="4" id="KW-1185">Reference proteome</keyword>
<protein>
    <recommendedName>
        <fullName evidence="5">Pilus assembly protein PilZ</fullName>
    </recommendedName>
</protein>
<proteinExistence type="predicted"/>
<feature type="domain" description="Type III secretion system flagellar brake protein YcgR PilZN" evidence="2">
    <location>
        <begin position="9"/>
        <end position="91"/>
    </location>
</feature>
<dbReference type="EMBL" id="MCIB01000001">
    <property type="protein sequence ID" value="RKD34455.1"/>
    <property type="molecule type" value="Genomic_DNA"/>
</dbReference>
<reference evidence="3 4" key="1">
    <citation type="submission" date="2016-08" db="EMBL/GenBank/DDBJ databases">
        <title>Novel Firmicutes and Novel Genomes.</title>
        <authorList>
            <person name="Poppleton D.I."/>
            <person name="Gribaldo S."/>
        </authorList>
    </citation>
    <scope>NUCLEOTIDE SEQUENCE [LARGE SCALE GENOMIC DNA]</scope>
    <source>
        <strain evidence="3 4">CTT3</strain>
    </source>
</reference>
<dbReference type="Gene3D" id="2.40.10.220">
    <property type="entry name" value="predicted glycosyltransferase like domains"/>
    <property type="match status" value="1"/>
</dbReference>